<evidence type="ECO:0000256" key="2">
    <source>
        <dbReference type="SAM" id="Phobius"/>
    </source>
</evidence>
<evidence type="ECO:0000313" key="4">
    <source>
        <dbReference type="Proteomes" id="UP000613580"/>
    </source>
</evidence>
<keyword evidence="2" id="KW-0472">Membrane</keyword>
<reference evidence="3" key="1">
    <citation type="submission" date="2020-05" db="EMBL/GenBank/DDBJ databases">
        <title>Mycena genomes resolve the evolution of fungal bioluminescence.</title>
        <authorList>
            <person name="Tsai I.J."/>
        </authorList>
    </citation>
    <scope>NUCLEOTIDE SEQUENCE</scope>
    <source>
        <strain evidence="3">110903Hualien_Pintung</strain>
    </source>
</reference>
<dbReference type="Pfam" id="PF11735">
    <property type="entry name" value="CAP59_mtransfer"/>
    <property type="match status" value="1"/>
</dbReference>
<dbReference type="Proteomes" id="UP000613580">
    <property type="component" value="Unassembled WGS sequence"/>
</dbReference>
<dbReference type="InterPro" id="IPR021047">
    <property type="entry name" value="Mannosyltransferase_CMT1"/>
</dbReference>
<protein>
    <recommendedName>
        <fullName evidence="5">Glycosyltransferase family 69 protein</fullName>
    </recommendedName>
</protein>
<comment type="caution">
    <text evidence="3">The sequence shown here is derived from an EMBL/GenBank/DDBJ whole genome shotgun (WGS) entry which is preliminary data.</text>
</comment>
<feature type="coiled-coil region" evidence="1">
    <location>
        <begin position="532"/>
        <end position="566"/>
    </location>
</feature>
<evidence type="ECO:0008006" key="5">
    <source>
        <dbReference type="Google" id="ProtNLM"/>
    </source>
</evidence>
<dbReference type="PANTHER" id="PTHR34144">
    <property type="entry name" value="CHROMOSOME 8, WHOLE GENOME SHOTGUN SEQUENCE"/>
    <property type="match status" value="1"/>
</dbReference>
<accession>A0A8H6WM62</accession>
<keyword evidence="1" id="KW-0175">Coiled coil</keyword>
<feature type="transmembrane region" description="Helical" evidence="2">
    <location>
        <begin position="51"/>
        <end position="75"/>
    </location>
</feature>
<organism evidence="3 4">
    <name type="scientific">Mycena chlorophos</name>
    <name type="common">Agaric fungus</name>
    <name type="synonym">Agaricus chlorophos</name>
    <dbReference type="NCBI Taxonomy" id="658473"/>
    <lineage>
        <taxon>Eukaryota</taxon>
        <taxon>Fungi</taxon>
        <taxon>Dikarya</taxon>
        <taxon>Basidiomycota</taxon>
        <taxon>Agaricomycotina</taxon>
        <taxon>Agaricomycetes</taxon>
        <taxon>Agaricomycetidae</taxon>
        <taxon>Agaricales</taxon>
        <taxon>Marasmiineae</taxon>
        <taxon>Mycenaceae</taxon>
        <taxon>Mycena</taxon>
    </lineage>
</organism>
<dbReference type="EMBL" id="JACAZE010000005">
    <property type="protein sequence ID" value="KAF7317439.1"/>
    <property type="molecule type" value="Genomic_DNA"/>
</dbReference>
<evidence type="ECO:0000313" key="3">
    <source>
        <dbReference type="EMBL" id="KAF7317439.1"/>
    </source>
</evidence>
<name>A0A8H6WM62_MYCCL</name>
<keyword evidence="4" id="KW-1185">Reference proteome</keyword>
<dbReference type="OrthoDB" id="262547at2759"/>
<sequence length="608" mass="68727">MAASYGALAARHPRIFAALHPFLAIFFALRVFLLGLMWLPRHVAHPEPRTLWICLLGTAPVWGAWMLASGAWAWWRGVASRRGLGLGLRWRDRGMGRHHRHASYDALPTAEDGPVDEYYAEFGPRSPGTIRKAALSQTAPRRDPRSLSISTFLLYALLVFLGVYLVRTGTYDGDRRYKAAVDRANEGAVRREGLAGGERVFIAAMFHDNQAELPHWTKQMLRLIRYLGPDNVFVSIVESHSSDRTPTMLRDLDAQLVALEVPHRIIMSLSDEDLGVVRPKPGKTNPPRIEYLTAVRNVALEPLHRARGDNASVWAEMERDGYDAYAYAPGEVAWGHWDKVLFSNDVLMEAENFAELIHTRGGAYDMACGMDFAWWGLYDLWVARDRLGKSVSGLYPYFMEPKGFLSVLREEPVDVFTCWNGVVVLDAQPFLHPSGPSLRSGSSPSSSTQLSFRTSNLTAGECFSSEAFNMPYDLRLRAVSEGREPRVYMNPRVIGVYSWRFYGYYRWVLRHWAVRWWIERMEVGLVVPKDVAQKADGVESEVEERMEEAEERKLEMQAEAALARRIDAMRAALFILGSPKPPIVRSDEPVGMLPAESDGWECHQQSIA</sequence>
<keyword evidence="2" id="KW-0812">Transmembrane</keyword>
<evidence type="ECO:0000256" key="1">
    <source>
        <dbReference type="SAM" id="Coils"/>
    </source>
</evidence>
<gene>
    <name evidence="3" type="ORF">HMN09_00480600</name>
</gene>
<dbReference type="PANTHER" id="PTHR34144:SF7">
    <property type="entry name" value="EXPORT PROTEIN (CAP59), PUTATIVE (AFU_ORTHOLOGUE AFUA_7G05020)-RELATED"/>
    <property type="match status" value="1"/>
</dbReference>
<dbReference type="AlphaFoldDB" id="A0A8H6WM62"/>
<proteinExistence type="predicted"/>
<feature type="transmembrane region" description="Helical" evidence="2">
    <location>
        <begin position="147"/>
        <end position="166"/>
    </location>
</feature>
<feature type="transmembrane region" description="Helical" evidence="2">
    <location>
        <begin position="15"/>
        <end position="39"/>
    </location>
</feature>
<keyword evidence="2" id="KW-1133">Transmembrane helix</keyword>